<organism evidence="2 3">
    <name type="scientific">Halobacillus mangrovi</name>
    <dbReference type="NCBI Taxonomy" id="402384"/>
    <lineage>
        <taxon>Bacteria</taxon>
        <taxon>Bacillati</taxon>
        <taxon>Bacillota</taxon>
        <taxon>Bacilli</taxon>
        <taxon>Bacillales</taxon>
        <taxon>Bacillaceae</taxon>
        <taxon>Halobacillus</taxon>
    </lineage>
</organism>
<dbReference type="Proteomes" id="UP000192527">
    <property type="component" value="Chromosome"/>
</dbReference>
<keyword evidence="1" id="KW-1133">Transmembrane helix</keyword>
<reference evidence="2 3" key="1">
    <citation type="submission" date="2017-04" db="EMBL/GenBank/DDBJ databases">
        <title>The whole genome sequencing and assembly of Halobacillus mangrovi strain.</title>
        <authorList>
            <person name="Lee S.-J."/>
            <person name="Park M.-K."/>
            <person name="Kim J.-Y."/>
            <person name="Lee Y.-J."/>
            <person name="Yi H."/>
            <person name="Bahn Y.-S."/>
            <person name="Kim J.F."/>
            <person name="Lee D.-W."/>
        </authorList>
    </citation>
    <scope>NUCLEOTIDE SEQUENCE [LARGE SCALE GENOMIC DNA]</scope>
    <source>
        <strain evidence="2 3">KTB 131</strain>
    </source>
</reference>
<dbReference type="AlphaFoldDB" id="A0A1W5ZYI7"/>
<accession>A0A1W5ZYI7</accession>
<keyword evidence="3" id="KW-1185">Reference proteome</keyword>
<keyword evidence="1" id="KW-0812">Transmembrane</keyword>
<gene>
    <name evidence="2" type="ORF">HM131_16415</name>
</gene>
<evidence type="ECO:0000313" key="3">
    <source>
        <dbReference type="Proteomes" id="UP000192527"/>
    </source>
</evidence>
<feature type="transmembrane region" description="Helical" evidence="1">
    <location>
        <begin position="26"/>
        <end position="47"/>
    </location>
</feature>
<evidence type="ECO:0000313" key="2">
    <source>
        <dbReference type="EMBL" id="ARI78323.1"/>
    </source>
</evidence>
<evidence type="ECO:0000256" key="1">
    <source>
        <dbReference type="SAM" id="Phobius"/>
    </source>
</evidence>
<sequence length="64" mass="7748">MKMLLLFLAILSQLTAYVLIFFYLWSGVILLLCSYVFLAMILIYLICERRQEKLEELDNDYRDY</sequence>
<name>A0A1W5ZYI7_9BACI</name>
<dbReference type="STRING" id="402384.HM131_16415"/>
<dbReference type="RefSeq" id="WP_085030782.1">
    <property type="nucleotide sequence ID" value="NZ_CP020772.1"/>
</dbReference>
<dbReference type="OrthoDB" id="9920821at2"/>
<keyword evidence="1" id="KW-0472">Membrane</keyword>
<protein>
    <submittedName>
        <fullName evidence="2">Uncharacterized protein</fullName>
    </submittedName>
</protein>
<proteinExistence type="predicted"/>
<dbReference type="EMBL" id="CP020772">
    <property type="protein sequence ID" value="ARI78323.1"/>
    <property type="molecule type" value="Genomic_DNA"/>
</dbReference>
<dbReference type="KEGG" id="hmn:HM131_16415"/>